<evidence type="ECO:0000259" key="2">
    <source>
        <dbReference type="PROSITE" id="PS51208"/>
    </source>
</evidence>
<feature type="region of interest" description="Disordered" evidence="1">
    <location>
        <begin position="1"/>
        <end position="24"/>
    </location>
</feature>
<dbReference type="InterPro" id="IPR050909">
    <property type="entry name" value="Bact_Autotransporter_VF"/>
</dbReference>
<name>A0A2X1N627_ECOLX</name>
<gene>
    <name evidence="3" type="primary">icsA_5</name>
    <name evidence="3" type="ORF">NCTC9073_04048</name>
</gene>
<dbReference type="SUPFAM" id="SSF103515">
    <property type="entry name" value="Autotransporter"/>
    <property type="match status" value="1"/>
</dbReference>
<proteinExistence type="predicted"/>
<dbReference type="InterPro" id="IPR036709">
    <property type="entry name" value="Autotransporte_beta_dom_sf"/>
</dbReference>
<dbReference type="EMBL" id="UASD01000008">
    <property type="protein sequence ID" value="SPX12672.1"/>
    <property type="molecule type" value="Genomic_DNA"/>
</dbReference>
<accession>A0A2X1N627</accession>
<dbReference type="AlphaFoldDB" id="A0A2X1N627"/>
<dbReference type="Pfam" id="PF03797">
    <property type="entry name" value="Autotransporter"/>
    <property type="match status" value="1"/>
</dbReference>
<sequence length="123" mass="13551">MGVKADEHRESNGTRVESTGDGNIQTRLGVKTWIKSHSQMDEGKSREFSPFVEVNWLHNTRDFGTRMNGVTVHQDGARNIGEVKAGVEGQINSHLNLWGNVGVQVGDKGYSDTSAMLGVKYTF</sequence>
<feature type="domain" description="Autotransporter" evidence="2">
    <location>
        <begin position="1"/>
        <end position="123"/>
    </location>
</feature>
<reference evidence="3 4" key="1">
    <citation type="submission" date="2018-06" db="EMBL/GenBank/DDBJ databases">
        <authorList>
            <consortium name="Pathogen Informatics"/>
            <person name="Doyle S."/>
        </authorList>
    </citation>
    <scope>NUCLEOTIDE SEQUENCE [LARGE SCALE GENOMIC DNA]</scope>
    <source>
        <strain evidence="3 4">NCTC9073</strain>
    </source>
</reference>
<evidence type="ECO:0000256" key="1">
    <source>
        <dbReference type="SAM" id="MobiDB-lite"/>
    </source>
</evidence>
<feature type="compositionally biased region" description="Polar residues" evidence="1">
    <location>
        <begin position="13"/>
        <end position="24"/>
    </location>
</feature>
<dbReference type="InterPro" id="IPR006315">
    <property type="entry name" value="OM_autotransptr_brl_dom"/>
</dbReference>
<feature type="compositionally biased region" description="Basic and acidic residues" evidence="1">
    <location>
        <begin position="1"/>
        <end position="12"/>
    </location>
</feature>
<dbReference type="InterPro" id="IPR005546">
    <property type="entry name" value="Autotransporte_beta"/>
</dbReference>
<evidence type="ECO:0000313" key="3">
    <source>
        <dbReference type="EMBL" id="SPX12672.1"/>
    </source>
</evidence>
<organism evidence="3 4">
    <name type="scientific">Escherichia coli</name>
    <dbReference type="NCBI Taxonomy" id="562"/>
    <lineage>
        <taxon>Bacteria</taxon>
        <taxon>Pseudomonadati</taxon>
        <taxon>Pseudomonadota</taxon>
        <taxon>Gammaproteobacteria</taxon>
        <taxon>Enterobacterales</taxon>
        <taxon>Enterobacteriaceae</taxon>
        <taxon>Escherichia</taxon>
    </lineage>
</organism>
<dbReference type="GO" id="GO:0019867">
    <property type="term" value="C:outer membrane"/>
    <property type="evidence" value="ECO:0007669"/>
    <property type="project" value="InterPro"/>
</dbReference>
<protein>
    <submittedName>
        <fullName evidence="3">Autotransporter</fullName>
    </submittedName>
</protein>
<dbReference type="Proteomes" id="UP000250780">
    <property type="component" value="Unassembled WGS sequence"/>
</dbReference>
<dbReference type="NCBIfam" id="TIGR01414">
    <property type="entry name" value="autotrans_barl"/>
    <property type="match status" value="1"/>
</dbReference>
<dbReference type="PANTHER" id="PTHR12338">
    <property type="entry name" value="AUTOTRANSPORTER"/>
    <property type="match status" value="1"/>
</dbReference>
<dbReference type="PROSITE" id="PS51208">
    <property type="entry name" value="AUTOTRANSPORTER"/>
    <property type="match status" value="1"/>
</dbReference>
<dbReference type="Gene3D" id="2.40.128.130">
    <property type="entry name" value="Autotransporter beta-domain"/>
    <property type="match status" value="1"/>
</dbReference>
<evidence type="ECO:0000313" key="4">
    <source>
        <dbReference type="Proteomes" id="UP000250780"/>
    </source>
</evidence>
<dbReference type="PANTHER" id="PTHR12338:SF5">
    <property type="entry name" value="ANTIGEN 43-RELATED"/>
    <property type="match status" value="1"/>
</dbReference>